<sequence>MMFGIPPSHQKLSKSSKHYSPEPLPFLRRSFTATMTARDDCGHHHDEYKRRKFYYHVMAAIITVVIVILFVIFLIYLILRPSKPSFTLQDISVYAFNISTATTTLTSNFQVTISSRNPNSRIGIYYDKLDVYATYHNQQITLPTMVPPAYQGHKDITVWSPYLYGTEVPVAPYLAVSLAEDETAGMVLVNVKAIGRVRWKVGTFVSTTYRLNVNCPAYITFGNRNNGVVVGPAVKYQLVEGCNVDV</sequence>
<dbReference type="PANTHER" id="PTHR31415">
    <property type="entry name" value="OS05G0367900 PROTEIN"/>
    <property type="match status" value="1"/>
</dbReference>
<keyword evidence="2 6" id="KW-0812">Transmembrane</keyword>
<evidence type="ECO:0000313" key="8">
    <source>
        <dbReference type="EMBL" id="KAK9068111.1"/>
    </source>
</evidence>
<feature type="region of interest" description="Disordered" evidence="5">
    <location>
        <begin position="1"/>
        <end position="21"/>
    </location>
</feature>
<dbReference type="EMBL" id="JBCNJP010000014">
    <property type="protein sequence ID" value="KAK9068111.1"/>
    <property type="molecule type" value="Genomic_DNA"/>
</dbReference>
<evidence type="ECO:0000256" key="5">
    <source>
        <dbReference type="SAM" id="MobiDB-lite"/>
    </source>
</evidence>
<evidence type="ECO:0000256" key="6">
    <source>
        <dbReference type="SAM" id="Phobius"/>
    </source>
</evidence>
<evidence type="ECO:0000256" key="3">
    <source>
        <dbReference type="ARBA" id="ARBA00022989"/>
    </source>
</evidence>
<feature type="domain" description="Late embryogenesis abundant protein LEA-2 subgroup" evidence="7">
    <location>
        <begin position="112"/>
        <end position="215"/>
    </location>
</feature>
<feature type="transmembrane region" description="Helical" evidence="6">
    <location>
        <begin position="53"/>
        <end position="79"/>
    </location>
</feature>
<proteinExistence type="predicted"/>
<dbReference type="Proteomes" id="UP001408789">
    <property type="component" value="Unassembled WGS sequence"/>
</dbReference>
<name>A0AAP0D3T6_9ASTR</name>
<keyword evidence="4 6" id="KW-0472">Membrane</keyword>
<dbReference type="AlphaFoldDB" id="A0AAP0D3T6"/>
<evidence type="ECO:0000256" key="4">
    <source>
        <dbReference type="ARBA" id="ARBA00023136"/>
    </source>
</evidence>
<evidence type="ECO:0000256" key="2">
    <source>
        <dbReference type="ARBA" id="ARBA00022692"/>
    </source>
</evidence>
<dbReference type="GO" id="GO:0098542">
    <property type="term" value="P:defense response to other organism"/>
    <property type="evidence" value="ECO:0007669"/>
    <property type="project" value="InterPro"/>
</dbReference>
<keyword evidence="3 6" id="KW-1133">Transmembrane helix</keyword>
<dbReference type="GO" id="GO:0005886">
    <property type="term" value="C:plasma membrane"/>
    <property type="evidence" value="ECO:0007669"/>
    <property type="project" value="TreeGrafter"/>
</dbReference>
<protein>
    <recommendedName>
        <fullName evidence="7">Late embryogenesis abundant protein LEA-2 subgroup domain-containing protein</fullName>
    </recommendedName>
</protein>
<accession>A0AAP0D3T6</accession>
<dbReference type="GO" id="GO:0009506">
    <property type="term" value="C:plasmodesma"/>
    <property type="evidence" value="ECO:0007669"/>
    <property type="project" value="TreeGrafter"/>
</dbReference>
<dbReference type="Pfam" id="PF03168">
    <property type="entry name" value="LEA_2"/>
    <property type="match status" value="1"/>
</dbReference>
<organism evidence="8 9">
    <name type="scientific">Deinandra increscens subsp. villosa</name>
    <dbReference type="NCBI Taxonomy" id="3103831"/>
    <lineage>
        <taxon>Eukaryota</taxon>
        <taxon>Viridiplantae</taxon>
        <taxon>Streptophyta</taxon>
        <taxon>Embryophyta</taxon>
        <taxon>Tracheophyta</taxon>
        <taxon>Spermatophyta</taxon>
        <taxon>Magnoliopsida</taxon>
        <taxon>eudicotyledons</taxon>
        <taxon>Gunneridae</taxon>
        <taxon>Pentapetalae</taxon>
        <taxon>asterids</taxon>
        <taxon>campanulids</taxon>
        <taxon>Asterales</taxon>
        <taxon>Asteraceae</taxon>
        <taxon>Asteroideae</taxon>
        <taxon>Heliantheae alliance</taxon>
        <taxon>Madieae</taxon>
        <taxon>Madiinae</taxon>
        <taxon>Deinandra</taxon>
    </lineage>
</organism>
<keyword evidence="9" id="KW-1185">Reference proteome</keyword>
<dbReference type="InterPro" id="IPR004864">
    <property type="entry name" value="LEA_2"/>
</dbReference>
<evidence type="ECO:0000259" key="7">
    <source>
        <dbReference type="Pfam" id="PF03168"/>
    </source>
</evidence>
<reference evidence="8 9" key="1">
    <citation type="submission" date="2024-04" db="EMBL/GenBank/DDBJ databases">
        <title>The reference genome of an endangered Asteraceae, Deinandra increscens subsp. villosa, native to the Central Coast of California.</title>
        <authorList>
            <person name="Guilliams M."/>
            <person name="Hasenstab-Lehman K."/>
            <person name="Meyer R."/>
            <person name="Mcevoy S."/>
        </authorList>
    </citation>
    <scope>NUCLEOTIDE SEQUENCE [LARGE SCALE GENOMIC DNA]</scope>
    <source>
        <tissue evidence="8">Leaf</tissue>
    </source>
</reference>
<evidence type="ECO:0000256" key="1">
    <source>
        <dbReference type="ARBA" id="ARBA00004167"/>
    </source>
</evidence>
<gene>
    <name evidence="8" type="ORF">SSX86_012222</name>
</gene>
<comment type="caution">
    <text evidence="8">The sequence shown here is derived from an EMBL/GenBank/DDBJ whole genome shotgun (WGS) entry which is preliminary data.</text>
</comment>
<dbReference type="PANTHER" id="PTHR31415:SF166">
    <property type="entry name" value="LATE EMBRYOGENESIS ABUNDANT (LEA) HYDROXYPROLINE-RICH GLYCOPROTEIN FAMILY"/>
    <property type="match status" value="1"/>
</dbReference>
<comment type="subcellular location">
    <subcellularLocation>
        <location evidence="1">Membrane</location>
        <topology evidence="1">Single-pass membrane protein</topology>
    </subcellularLocation>
</comment>
<evidence type="ECO:0000313" key="9">
    <source>
        <dbReference type="Proteomes" id="UP001408789"/>
    </source>
</evidence>
<dbReference type="InterPro" id="IPR044839">
    <property type="entry name" value="NDR1-like"/>
</dbReference>